<dbReference type="Gene3D" id="1.20.5.1150">
    <property type="entry name" value="Ribosomal protein S8"/>
    <property type="match status" value="1"/>
</dbReference>
<evidence type="ECO:0000256" key="1">
    <source>
        <dbReference type="ARBA" id="ARBA00006640"/>
    </source>
</evidence>
<feature type="domain" description="CYTH" evidence="7">
    <location>
        <begin position="1"/>
        <end position="66"/>
    </location>
</feature>
<dbReference type="GO" id="GO:0006412">
    <property type="term" value="P:translation"/>
    <property type="evidence" value="ECO:0007669"/>
    <property type="project" value="UniProtKB-UniRule"/>
</dbReference>
<keyword evidence="3 5" id="KW-0687">Ribonucleoprotein</keyword>
<dbReference type="eggNOG" id="COG0828">
    <property type="taxonomic scope" value="Bacteria"/>
</dbReference>
<dbReference type="InterPro" id="IPR023577">
    <property type="entry name" value="CYTH_domain"/>
</dbReference>
<accession>D5ENM3</accession>
<dbReference type="KEGG" id="caa:Caka_2483"/>
<evidence type="ECO:0000256" key="5">
    <source>
        <dbReference type="HAMAP-Rule" id="MF_00358"/>
    </source>
</evidence>
<keyword evidence="2 5" id="KW-0689">Ribosomal protein</keyword>
<dbReference type="Pfam" id="PF01165">
    <property type="entry name" value="Ribosomal_S21"/>
    <property type="match status" value="1"/>
</dbReference>
<dbReference type="RefSeq" id="WP_013044221.1">
    <property type="nucleotide sequence ID" value="NC_014008.1"/>
</dbReference>
<evidence type="ECO:0000256" key="2">
    <source>
        <dbReference type="ARBA" id="ARBA00022980"/>
    </source>
</evidence>
<protein>
    <recommendedName>
        <fullName evidence="4 5">Small ribosomal subunit protein bS21</fullName>
    </recommendedName>
</protein>
<dbReference type="STRING" id="583355.Caka_2483"/>
<dbReference type="InterPro" id="IPR038380">
    <property type="entry name" value="Ribosomal_bS21_sf"/>
</dbReference>
<keyword evidence="9" id="KW-1185">Reference proteome</keyword>
<gene>
    <name evidence="5" type="primary">rpsU</name>
    <name evidence="8" type="ordered locus">Caka_2483</name>
</gene>
<dbReference type="NCBIfam" id="TIGR00030">
    <property type="entry name" value="S21p"/>
    <property type="match status" value="1"/>
</dbReference>
<dbReference type="PROSITE" id="PS01181">
    <property type="entry name" value="RIBOSOMAL_S21"/>
    <property type="match status" value="1"/>
</dbReference>
<sequence length="66" mass="8046">MAIEVKVRKGEPAERALRRLKKRLDREGVIRDVRAKRYFEKPSQAKRRKNKELDFNNMLRVRYSNM</sequence>
<dbReference type="EMBL" id="CP001998">
    <property type="protein sequence ID" value="ADE55499.1"/>
    <property type="molecule type" value="Genomic_DNA"/>
</dbReference>
<dbReference type="GO" id="GO:0005840">
    <property type="term" value="C:ribosome"/>
    <property type="evidence" value="ECO:0007669"/>
    <property type="project" value="UniProtKB-KW"/>
</dbReference>
<evidence type="ECO:0000259" key="7">
    <source>
        <dbReference type="PROSITE" id="PS51707"/>
    </source>
</evidence>
<dbReference type="PANTHER" id="PTHR21109:SF0">
    <property type="entry name" value="SMALL RIBOSOMAL SUBUNIT PROTEIN BS21M"/>
    <property type="match status" value="1"/>
</dbReference>
<dbReference type="OrthoDB" id="9799244at2"/>
<proteinExistence type="inferred from homology"/>
<dbReference type="GO" id="GO:1990904">
    <property type="term" value="C:ribonucleoprotein complex"/>
    <property type="evidence" value="ECO:0007669"/>
    <property type="project" value="UniProtKB-KW"/>
</dbReference>
<dbReference type="PRINTS" id="PR00976">
    <property type="entry name" value="RIBOSOMALS21"/>
</dbReference>
<dbReference type="InterPro" id="IPR018278">
    <property type="entry name" value="Ribosomal_bS21_CS"/>
</dbReference>
<dbReference type="HOGENOM" id="CLU_159258_2_2_0"/>
<dbReference type="AlphaFoldDB" id="D5ENM3"/>
<evidence type="ECO:0000256" key="6">
    <source>
        <dbReference type="RuleBase" id="RU000667"/>
    </source>
</evidence>
<dbReference type="PANTHER" id="PTHR21109">
    <property type="entry name" value="MITOCHONDRIAL 28S RIBOSOMAL PROTEIN S21"/>
    <property type="match status" value="1"/>
</dbReference>
<dbReference type="PROSITE" id="PS51707">
    <property type="entry name" value="CYTH"/>
    <property type="match status" value="1"/>
</dbReference>
<dbReference type="HAMAP" id="MF_00358">
    <property type="entry name" value="Ribosomal_bS21"/>
    <property type="match status" value="1"/>
</dbReference>
<reference evidence="8 9" key="1">
    <citation type="journal article" date="2010" name="Stand. Genomic Sci.">
        <title>Complete genome sequence of Coraliomargarita akajimensis type strain (04OKA010-24).</title>
        <authorList>
            <person name="Mavromatis K."/>
            <person name="Abt B."/>
            <person name="Brambilla E."/>
            <person name="Lapidus A."/>
            <person name="Copeland A."/>
            <person name="Deshpande S."/>
            <person name="Nolan M."/>
            <person name="Lucas S."/>
            <person name="Tice H."/>
            <person name="Cheng J.F."/>
            <person name="Han C."/>
            <person name="Detter J.C."/>
            <person name="Woyke T."/>
            <person name="Goodwin L."/>
            <person name="Pitluck S."/>
            <person name="Held B."/>
            <person name="Brettin T."/>
            <person name="Tapia R."/>
            <person name="Ivanova N."/>
            <person name="Mikhailova N."/>
            <person name="Pati A."/>
            <person name="Liolios K."/>
            <person name="Chen A."/>
            <person name="Palaniappan K."/>
            <person name="Land M."/>
            <person name="Hauser L."/>
            <person name="Chang Y.J."/>
            <person name="Jeffries C.D."/>
            <person name="Rohde M."/>
            <person name="Goker M."/>
            <person name="Bristow J."/>
            <person name="Eisen J.A."/>
            <person name="Markowitz V."/>
            <person name="Hugenholtz P."/>
            <person name="Klenk H.P."/>
            <person name="Kyrpides N.C."/>
        </authorList>
    </citation>
    <scope>NUCLEOTIDE SEQUENCE [LARGE SCALE GENOMIC DNA]</scope>
    <source>
        <strain evidence="9">DSM 45221 / IAM 15411 / JCM 23193 / KCTC 12865</strain>
    </source>
</reference>
<name>D5ENM3_CORAD</name>
<dbReference type="GO" id="GO:0003735">
    <property type="term" value="F:structural constituent of ribosome"/>
    <property type="evidence" value="ECO:0007669"/>
    <property type="project" value="InterPro"/>
</dbReference>
<dbReference type="InterPro" id="IPR001911">
    <property type="entry name" value="Ribosomal_bS21"/>
</dbReference>
<dbReference type="Proteomes" id="UP000000925">
    <property type="component" value="Chromosome"/>
</dbReference>
<evidence type="ECO:0000313" key="8">
    <source>
        <dbReference type="EMBL" id="ADE55499.1"/>
    </source>
</evidence>
<evidence type="ECO:0000256" key="4">
    <source>
        <dbReference type="ARBA" id="ARBA00035135"/>
    </source>
</evidence>
<evidence type="ECO:0000256" key="3">
    <source>
        <dbReference type="ARBA" id="ARBA00023274"/>
    </source>
</evidence>
<evidence type="ECO:0000313" key="9">
    <source>
        <dbReference type="Proteomes" id="UP000000925"/>
    </source>
</evidence>
<organism evidence="8 9">
    <name type="scientific">Coraliomargarita akajimensis (strain DSM 45221 / IAM 15411 / JCM 23193 / KCTC 12865 / 04OKA010-24)</name>
    <dbReference type="NCBI Taxonomy" id="583355"/>
    <lineage>
        <taxon>Bacteria</taxon>
        <taxon>Pseudomonadati</taxon>
        <taxon>Verrucomicrobiota</taxon>
        <taxon>Opitutia</taxon>
        <taxon>Puniceicoccales</taxon>
        <taxon>Coraliomargaritaceae</taxon>
        <taxon>Coraliomargarita</taxon>
    </lineage>
</organism>
<comment type="similarity">
    <text evidence="1 5 6">Belongs to the bacterial ribosomal protein bS21 family.</text>
</comment>